<comment type="caution">
    <text evidence="7">The sequence shown here is derived from an EMBL/GenBank/DDBJ whole genome shotgun (WGS) entry which is preliminary data.</text>
</comment>
<evidence type="ECO:0000256" key="4">
    <source>
        <dbReference type="ARBA" id="ARBA00023136"/>
    </source>
</evidence>
<keyword evidence="2 5" id="KW-0812">Transmembrane</keyword>
<dbReference type="PANTHER" id="PTHR37451">
    <property type="entry name" value="MARVEL DOMAIN"/>
    <property type="match status" value="1"/>
</dbReference>
<dbReference type="EMBL" id="MU853417">
    <property type="protein sequence ID" value="KAK4132571.1"/>
    <property type="molecule type" value="Genomic_DNA"/>
</dbReference>
<evidence type="ECO:0000313" key="7">
    <source>
        <dbReference type="EMBL" id="KAK4132571.1"/>
    </source>
</evidence>
<dbReference type="PANTHER" id="PTHR37451:SF4">
    <property type="entry name" value="MARVEL DOMAIN-CONTAINING PROTEIN"/>
    <property type="match status" value="1"/>
</dbReference>
<reference evidence="7" key="2">
    <citation type="submission" date="2023-05" db="EMBL/GenBank/DDBJ databases">
        <authorList>
            <consortium name="Lawrence Berkeley National Laboratory"/>
            <person name="Steindorff A."/>
            <person name="Hensen N."/>
            <person name="Bonometti L."/>
            <person name="Westerberg I."/>
            <person name="Brannstrom I.O."/>
            <person name="Guillou S."/>
            <person name="Cros-Aarteil S."/>
            <person name="Calhoun S."/>
            <person name="Haridas S."/>
            <person name="Kuo A."/>
            <person name="Mondo S."/>
            <person name="Pangilinan J."/>
            <person name="Riley R."/>
            <person name="Labutti K."/>
            <person name="Andreopoulos B."/>
            <person name="Lipzen A."/>
            <person name="Chen C."/>
            <person name="Yanf M."/>
            <person name="Daum C."/>
            <person name="Ng V."/>
            <person name="Clum A."/>
            <person name="Ohm R."/>
            <person name="Martin F."/>
            <person name="Silar P."/>
            <person name="Natvig D."/>
            <person name="Lalanne C."/>
            <person name="Gautier V."/>
            <person name="Ament-Velasquez S.L."/>
            <person name="Kruys A."/>
            <person name="Hutchinson M.I."/>
            <person name="Powell A.J."/>
            <person name="Barry K."/>
            <person name="Miller A.N."/>
            <person name="Grigoriev I.V."/>
            <person name="Debuchy R."/>
            <person name="Gladieux P."/>
            <person name="Thoren M.H."/>
            <person name="Johannesson H."/>
        </authorList>
    </citation>
    <scope>NUCLEOTIDE SEQUENCE</scope>
    <source>
        <strain evidence="7">CBS 123565</strain>
    </source>
</reference>
<keyword evidence="8" id="KW-1185">Reference proteome</keyword>
<sequence>QYSAARAPGHEHIPIYPRGFTGIRIVQLVLAILILGLAAYTVALLAYDGNSFILAVAVMTIVTSIYHLVARYNVPAIYNYWAILGLDIFYVVMWLASFALLAARVAAWYSAVGYSSSYSSYYGSYYGSSSYGYSVGDLIWLACQATAASLGGLQFVLHIASLVIHSIRLHRHRAAGLHCMPGVPPTAPTTYT</sequence>
<evidence type="ECO:0000256" key="1">
    <source>
        <dbReference type="ARBA" id="ARBA00004141"/>
    </source>
</evidence>
<dbReference type="GO" id="GO:0016020">
    <property type="term" value="C:membrane"/>
    <property type="evidence" value="ECO:0007669"/>
    <property type="project" value="UniProtKB-SubCell"/>
</dbReference>
<evidence type="ECO:0000259" key="6">
    <source>
        <dbReference type="Pfam" id="PF01284"/>
    </source>
</evidence>
<evidence type="ECO:0000256" key="5">
    <source>
        <dbReference type="SAM" id="Phobius"/>
    </source>
</evidence>
<evidence type="ECO:0000256" key="3">
    <source>
        <dbReference type="ARBA" id="ARBA00022989"/>
    </source>
</evidence>
<dbReference type="Pfam" id="PF01284">
    <property type="entry name" value="MARVEL"/>
    <property type="match status" value="1"/>
</dbReference>
<name>A0AAN6UJ01_9PEZI</name>
<feature type="transmembrane region" description="Helical" evidence="5">
    <location>
        <begin position="52"/>
        <end position="69"/>
    </location>
</feature>
<feature type="transmembrane region" description="Helical" evidence="5">
    <location>
        <begin position="25"/>
        <end position="46"/>
    </location>
</feature>
<evidence type="ECO:0000313" key="8">
    <source>
        <dbReference type="Proteomes" id="UP001304895"/>
    </source>
</evidence>
<dbReference type="InterPro" id="IPR008253">
    <property type="entry name" value="Marvel"/>
</dbReference>
<gene>
    <name evidence="7" type="ORF">BT67DRAFT_360130</name>
</gene>
<feature type="domain" description="MARVEL" evidence="6">
    <location>
        <begin position="21"/>
        <end position="130"/>
    </location>
</feature>
<feature type="non-terminal residue" evidence="7">
    <location>
        <position position="192"/>
    </location>
</feature>
<keyword evidence="4 5" id="KW-0472">Membrane</keyword>
<protein>
    <recommendedName>
        <fullName evidence="6">MARVEL domain-containing protein</fullName>
    </recommendedName>
</protein>
<proteinExistence type="predicted"/>
<organism evidence="7 8">
    <name type="scientific">Trichocladium antarcticum</name>
    <dbReference type="NCBI Taxonomy" id="1450529"/>
    <lineage>
        <taxon>Eukaryota</taxon>
        <taxon>Fungi</taxon>
        <taxon>Dikarya</taxon>
        <taxon>Ascomycota</taxon>
        <taxon>Pezizomycotina</taxon>
        <taxon>Sordariomycetes</taxon>
        <taxon>Sordariomycetidae</taxon>
        <taxon>Sordariales</taxon>
        <taxon>Chaetomiaceae</taxon>
        <taxon>Trichocladium</taxon>
    </lineage>
</organism>
<keyword evidence="3 5" id="KW-1133">Transmembrane helix</keyword>
<accession>A0AAN6UJ01</accession>
<reference evidence="7" key="1">
    <citation type="journal article" date="2023" name="Mol. Phylogenet. Evol.">
        <title>Genome-scale phylogeny and comparative genomics of the fungal order Sordariales.</title>
        <authorList>
            <person name="Hensen N."/>
            <person name="Bonometti L."/>
            <person name="Westerberg I."/>
            <person name="Brannstrom I.O."/>
            <person name="Guillou S."/>
            <person name="Cros-Aarteil S."/>
            <person name="Calhoun S."/>
            <person name="Haridas S."/>
            <person name="Kuo A."/>
            <person name="Mondo S."/>
            <person name="Pangilinan J."/>
            <person name="Riley R."/>
            <person name="LaButti K."/>
            <person name="Andreopoulos B."/>
            <person name="Lipzen A."/>
            <person name="Chen C."/>
            <person name="Yan M."/>
            <person name="Daum C."/>
            <person name="Ng V."/>
            <person name="Clum A."/>
            <person name="Steindorff A."/>
            <person name="Ohm R.A."/>
            <person name="Martin F."/>
            <person name="Silar P."/>
            <person name="Natvig D.O."/>
            <person name="Lalanne C."/>
            <person name="Gautier V."/>
            <person name="Ament-Velasquez S.L."/>
            <person name="Kruys A."/>
            <person name="Hutchinson M.I."/>
            <person name="Powell A.J."/>
            <person name="Barry K."/>
            <person name="Miller A.N."/>
            <person name="Grigoriev I.V."/>
            <person name="Debuchy R."/>
            <person name="Gladieux P."/>
            <person name="Hiltunen Thoren M."/>
            <person name="Johannesson H."/>
        </authorList>
    </citation>
    <scope>NUCLEOTIDE SEQUENCE</scope>
    <source>
        <strain evidence="7">CBS 123565</strain>
    </source>
</reference>
<dbReference type="Proteomes" id="UP001304895">
    <property type="component" value="Unassembled WGS sequence"/>
</dbReference>
<dbReference type="AlphaFoldDB" id="A0AAN6UJ01"/>
<feature type="non-terminal residue" evidence="7">
    <location>
        <position position="1"/>
    </location>
</feature>
<evidence type="ECO:0000256" key="2">
    <source>
        <dbReference type="ARBA" id="ARBA00022692"/>
    </source>
</evidence>
<feature type="transmembrane region" description="Helical" evidence="5">
    <location>
        <begin position="81"/>
        <end position="109"/>
    </location>
</feature>
<comment type="subcellular location">
    <subcellularLocation>
        <location evidence="1">Membrane</location>
        <topology evidence="1">Multi-pass membrane protein</topology>
    </subcellularLocation>
</comment>
<feature type="transmembrane region" description="Helical" evidence="5">
    <location>
        <begin position="138"/>
        <end position="164"/>
    </location>
</feature>